<dbReference type="SUPFAM" id="SSF46689">
    <property type="entry name" value="Homeodomain-like"/>
    <property type="match status" value="1"/>
</dbReference>
<evidence type="ECO:0000313" key="7">
    <source>
        <dbReference type="Proteomes" id="UP001597441"/>
    </source>
</evidence>
<keyword evidence="4" id="KW-0472">Membrane</keyword>
<name>A0ABW5JSP7_9FLAO</name>
<keyword evidence="3" id="KW-0804">Transcription</keyword>
<evidence type="ECO:0000256" key="1">
    <source>
        <dbReference type="ARBA" id="ARBA00023015"/>
    </source>
</evidence>
<accession>A0ABW5JSP7</accession>
<evidence type="ECO:0000256" key="4">
    <source>
        <dbReference type="SAM" id="Phobius"/>
    </source>
</evidence>
<dbReference type="SMART" id="SM00342">
    <property type="entry name" value="HTH_ARAC"/>
    <property type="match status" value="1"/>
</dbReference>
<feature type="transmembrane region" description="Helical" evidence="4">
    <location>
        <begin position="42"/>
        <end position="61"/>
    </location>
</feature>
<feature type="transmembrane region" description="Helical" evidence="4">
    <location>
        <begin position="73"/>
        <end position="98"/>
    </location>
</feature>
<organism evidence="6 7">
    <name type="scientific">Gelatiniphilus marinus</name>
    <dbReference type="NCBI Taxonomy" id="1759464"/>
    <lineage>
        <taxon>Bacteria</taxon>
        <taxon>Pseudomonadati</taxon>
        <taxon>Bacteroidota</taxon>
        <taxon>Flavobacteriia</taxon>
        <taxon>Flavobacteriales</taxon>
        <taxon>Flavobacteriaceae</taxon>
        <taxon>Gelatiniphilus</taxon>
    </lineage>
</organism>
<dbReference type="PANTHER" id="PTHR43280">
    <property type="entry name" value="ARAC-FAMILY TRANSCRIPTIONAL REGULATOR"/>
    <property type="match status" value="1"/>
</dbReference>
<dbReference type="InterPro" id="IPR020449">
    <property type="entry name" value="Tscrpt_reg_AraC-type_HTH"/>
</dbReference>
<dbReference type="PANTHER" id="PTHR43280:SF29">
    <property type="entry name" value="ARAC-FAMILY TRANSCRIPTIONAL REGULATOR"/>
    <property type="match status" value="1"/>
</dbReference>
<feature type="domain" description="HTH araC/xylS-type" evidence="5">
    <location>
        <begin position="202"/>
        <end position="310"/>
    </location>
</feature>
<dbReference type="RefSeq" id="WP_388015393.1">
    <property type="nucleotide sequence ID" value="NZ_JBHUDT010000002.1"/>
</dbReference>
<reference evidence="7" key="1">
    <citation type="journal article" date="2019" name="Int. J. Syst. Evol. Microbiol.">
        <title>The Global Catalogue of Microorganisms (GCM) 10K type strain sequencing project: providing services to taxonomists for standard genome sequencing and annotation.</title>
        <authorList>
            <consortium name="The Broad Institute Genomics Platform"/>
            <consortium name="The Broad Institute Genome Sequencing Center for Infectious Disease"/>
            <person name="Wu L."/>
            <person name="Ma J."/>
        </authorList>
    </citation>
    <scope>NUCLEOTIDE SEQUENCE [LARGE SCALE GENOMIC DNA]</scope>
    <source>
        <strain evidence="7">KCTC 42903</strain>
    </source>
</reference>
<protein>
    <submittedName>
        <fullName evidence="6">Helix-turn-helix domain-containing protein</fullName>
    </submittedName>
</protein>
<dbReference type="Gene3D" id="1.10.10.60">
    <property type="entry name" value="Homeodomain-like"/>
    <property type="match status" value="2"/>
</dbReference>
<dbReference type="PRINTS" id="PR00032">
    <property type="entry name" value="HTHARAC"/>
</dbReference>
<keyword evidence="4" id="KW-0812">Transmembrane</keyword>
<evidence type="ECO:0000256" key="2">
    <source>
        <dbReference type="ARBA" id="ARBA00023125"/>
    </source>
</evidence>
<dbReference type="InterPro" id="IPR018062">
    <property type="entry name" value="HTH_AraC-typ_CS"/>
</dbReference>
<dbReference type="EMBL" id="JBHULK010000002">
    <property type="protein sequence ID" value="MFD2534568.1"/>
    <property type="molecule type" value="Genomic_DNA"/>
</dbReference>
<dbReference type="PROSITE" id="PS00041">
    <property type="entry name" value="HTH_ARAC_FAMILY_1"/>
    <property type="match status" value="1"/>
</dbReference>
<dbReference type="PROSITE" id="PS01124">
    <property type="entry name" value="HTH_ARAC_FAMILY_2"/>
    <property type="match status" value="1"/>
</dbReference>
<keyword evidence="1" id="KW-0805">Transcription regulation</keyword>
<dbReference type="Proteomes" id="UP001597441">
    <property type="component" value="Unassembled WGS sequence"/>
</dbReference>
<dbReference type="InterPro" id="IPR009057">
    <property type="entry name" value="Homeodomain-like_sf"/>
</dbReference>
<dbReference type="InterPro" id="IPR018060">
    <property type="entry name" value="HTH_AraC"/>
</dbReference>
<gene>
    <name evidence="6" type="ORF">ACFSQS_05570</name>
</gene>
<evidence type="ECO:0000259" key="5">
    <source>
        <dbReference type="PROSITE" id="PS01124"/>
    </source>
</evidence>
<keyword evidence="7" id="KW-1185">Reference proteome</keyword>
<evidence type="ECO:0000256" key="3">
    <source>
        <dbReference type="ARBA" id="ARBA00023163"/>
    </source>
</evidence>
<keyword evidence="4" id="KW-1133">Transmembrane helix</keyword>
<dbReference type="Pfam" id="PF12833">
    <property type="entry name" value="HTH_18"/>
    <property type="match status" value="1"/>
</dbReference>
<feature type="transmembrane region" description="Helical" evidence="4">
    <location>
        <begin position="153"/>
        <end position="175"/>
    </location>
</feature>
<feature type="transmembrane region" description="Helical" evidence="4">
    <location>
        <begin position="6"/>
        <end position="30"/>
    </location>
</feature>
<feature type="transmembrane region" description="Helical" evidence="4">
    <location>
        <begin position="119"/>
        <end position="141"/>
    </location>
</feature>
<comment type="caution">
    <text evidence="6">The sequence shown here is derived from an EMBL/GenBank/DDBJ whole genome shotgun (WGS) entry which is preliminary data.</text>
</comment>
<keyword evidence="2" id="KW-0238">DNA-binding</keyword>
<sequence length="315" mass="36840">MSSQDMYSYVFFPWASLLPVLIYFYVVTFLQPVKKTATRQKWLYSPFLLFLLLTFIYRAGVITNVKNEGFYLFFGYILSIQELVGLLLTIGILIHLVFKLRALKKNQNRLDLNTIYGDINWLAITLLIFAILTILWMALAIRNIFFINYNTSFYALWIGISATIYWLGHIGIYKFKISEQRKTIRRNTEKISIAVPSKSEKNEYIQKLEDLFLKDKIYLNPNLTLQRIANTFNISTSHLSRIINTELGMGFTEYLNTFRVEEAKKLLNTPDFFNYTIIAIGLEAGFNSKSAFFNVFKKITGKTPHEYRKVHLKEN</sequence>
<proteinExistence type="predicted"/>
<evidence type="ECO:0000313" key="6">
    <source>
        <dbReference type="EMBL" id="MFD2534568.1"/>
    </source>
</evidence>